<feature type="region of interest" description="Disordered" evidence="1">
    <location>
        <begin position="103"/>
        <end position="128"/>
    </location>
</feature>
<name>A0AAV7U2Y2_PLEWA</name>
<comment type="caution">
    <text evidence="2">The sequence shown here is derived from an EMBL/GenBank/DDBJ whole genome shotgun (WGS) entry which is preliminary data.</text>
</comment>
<proteinExistence type="predicted"/>
<reference evidence="2" key="1">
    <citation type="journal article" date="2022" name="bioRxiv">
        <title>Sequencing and chromosome-scale assembly of the giantPleurodeles waltlgenome.</title>
        <authorList>
            <person name="Brown T."/>
            <person name="Elewa A."/>
            <person name="Iarovenko S."/>
            <person name="Subramanian E."/>
            <person name="Araus A.J."/>
            <person name="Petzold A."/>
            <person name="Susuki M."/>
            <person name="Suzuki K.-i.T."/>
            <person name="Hayashi T."/>
            <person name="Toyoda A."/>
            <person name="Oliveira C."/>
            <person name="Osipova E."/>
            <person name="Leigh N.D."/>
            <person name="Simon A."/>
            <person name="Yun M.H."/>
        </authorList>
    </citation>
    <scope>NUCLEOTIDE SEQUENCE</scope>
    <source>
        <strain evidence="2">20211129_DDA</strain>
        <tissue evidence="2">Liver</tissue>
    </source>
</reference>
<dbReference type="AlphaFoldDB" id="A0AAV7U2Y2"/>
<organism evidence="2 3">
    <name type="scientific">Pleurodeles waltl</name>
    <name type="common">Iberian ribbed newt</name>
    <dbReference type="NCBI Taxonomy" id="8319"/>
    <lineage>
        <taxon>Eukaryota</taxon>
        <taxon>Metazoa</taxon>
        <taxon>Chordata</taxon>
        <taxon>Craniata</taxon>
        <taxon>Vertebrata</taxon>
        <taxon>Euteleostomi</taxon>
        <taxon>Amphibia</taxon>
        <taxon>Batrachia</taxon>
        <taxon>Caudata</taxon>
        <taxon>Salamandroidea</taxon>
        <taxon>Salamandridae</taxon>
        <taxon>Pleurodelinae</taxon>
        <taxon>Pleurodeles</taxon>
    </lineage>
</organism>
<protein>
    <submittedName>
        <fullName evidence="2">Uncharacterized protein</fullName>
    </submittedName>
</protein>
<sequence>MRRVVRQNSHQIHILKCQTYEEEGWRGLAAGQDGRHRVRLCRAPGRLFVLFILQAVVAGADLGDTLGSPVTLWALWEHPRPELEPGTARAGLTLASAHARSIESEEVRRPEAAPGERAVPGARVCPGA</sequence>
<evidence type="ECO:0000313" key="3">
    <source>
        <dbReference type="Proteomes" id="UP001066276"/>
    </source>
</evidence>
<dbReference type="EMBL" id="JANPWB010000006">
    <property type="protein sequence ID" value="KAJ1182198.1"/>
    <property type="molecule type" value="Genomic_DNA"/>
</dbReference>
<dbReference type="Proteomes" id="UP001066276">
    <property type="component" value="Chromosome 3_2"/>
</dbReference>
<keyword evidence="3" id="KW-1185">Reference proteome</keyword>
<accession>A0AAV7U2Y2</accession>
<evidence type="ECO:0000313" key="2">
    <source>
        <dbReference type="EMBL" id="KAJ1182198.1"/>
    </source>
</evidence>
<gene>
    <name evidence="2" type="ORF">NDU88_007392</name>
</gene>
<evidence type="ECO:0000256" key="1">
    <source>
        <dbReference type="SAM" id="MobiDB-lite"/>
    </source>
</evidence>